<evidence type="ECO:0000313" key="1">
    <source>
        <dbReference type="EMBL" id="KAK2552492.1"/>
    </source>
</evidence>
<gene>
    <name evidence="1" type="ORF">P5673_026323</name>
</gene>
<keyword evidence="2" id="KW-1185">Reference proteome</keyword>
<accession>A0AAD9Q0I4</accession>
<dbReference type="PANTHER" id="PTHR47027:SF30">
    <property type="entry name" value="THAP-TYPE DOMAIN-CONTAINING PROTEIN"/>
    <property type="match status" value="1"/>
</dbReference>
<evidence type="ECO:0008006" key="3">
    <source>
        <dbReference type="Google" id="ProtNLM"/>
    </source>
</evidence>
<dbReference type="EMBL" id="JARQWQ010000086">
    <property type="protein sequence ID" value="KAK2552492.1"/>
    <property type="molecule type" value="Genomic_DNA"/>
</dbReference>
<dbReference type="AlphaFoldDB" id="A0AAD9Q0I4"/>
<dbReference type="Proteomes" id="UP001249851">
    <property type="component" value="Unassembled WGS sequence"/>
</dbReference>
<proteinExistence type="predicted"/>
<reference evidence="1" key="2">
    <citation type="journal article" date="2023" name="Science">
        <title>Genomic signatures of disease resistance in endangered staghorn corals.</title>
        <authorList>
            <person name="Vollmer S.V."/>
            <person name="Selwyn J.D."/>
            <person name="Despard B.A."/>
            <person name="Roesel C.L."/>
        </authorList>
    </citation>
    <scope>NUCLEOTIDE SEQUENCE</scope>
    <source>
        <strain evidence="1">K2</strain>
    </source>
</reference>
<reference evidence="1" key="1">
    <citation type="journal article" date="2023" name="G3 (Bethesda)">
        <title>Whole genome assembly and annotation of the endangered Caribbean coral Acropora cervicornis.</title>
        <authorList>
            <person name="Selwyn J.D."/>
            <person name="Vollmer S.V."/>
        </authorList>
    </citation>
    <scope>NUCLEOTIDE SEQUENCE</scope>
    <source>
        <strain evidence="1">K2</strain>
    </source>
</reference>
<sequence>MWFRIDGKLFNLRRLKPKTLTTDMTLLELQYADDNALVNHQEEDLQAAVDAFSYAYDALGLTLNIGKTQACEADLDVETQARLKSACATFGNLRERVFDNRNIYINTNIKVYKTIILPTLLYGSEAWTTYSRHLKNHERYQSCLNRILNIKWQDKRTNSSVLEEANNQLRVAGHLVRMPLSVLPKKTLYSKLTNGRRNQRGVGRGNENALRISLNTI</sequence>
<organism evidence="1 2">
    <name type="scientific">Acropora cervicornis</name>
    <name type="common">Staghorn coral</name>
    <dbReference type="NCBI Taxonomy" id="6130"/>
    <lineage>
        <taxon>Eukaryota</taxon>
        <taxon>Metazoa</taxon>
        <taxon>Cnidaria</taxon>
        <taxon>Anthozoa</taxon>
        <taxon>Hexacorallia</taxon>
        <taxon>Scleractinia</taxon>
        <taxon>Astrocoeniina</taxon>
        <taxon>Acroporidae</taxon>
        <taxon>Acropora</taxon>
    </lineage>
</organism>
<name>A0AAD9Q0I4_ACRCE</name>
<dbReference type="PANTHER" id="PTHR47027">
    <property type="entry name" value="REVERSE TRANSCRIPTASE DOMAIN-CONTAINING PROTEIN"/>
    <property type="match status" value="1"/>
</dbReference>
<evidence type="ECO:0000313" key="2">
    <source>
        <dbReference type="Proteomes" id="UP001249851"/>
    </source>
</evidence>
<comment type="caution">
    <text evidence="1">The sequence shown here is derived from an EMBL/GenBank/DDBJ whole genome shotgun (WGS) entry which is preliminary data.</text>
</comment>
<protein>
    <recommendedName>
        <fullName evidence="3">Reverse transcriptase domain-containing protein</fullName>
    </recommendedName>
</protein>